<accession>A0A0A2A8R4</accession>
<dbReference type="STRING" id="74545.EU96_1445"/>
<organism evidence="2 3">
    <name type="scientific">Prochlorococcus marinus str. MIT 9302</name>
    <dbReference type="NCBI Taxonomy" id="74545"/>
    <lineage>
        <taxon>Bacteria</taxon>
        <taxon>Bacillati</taxon>
        <taxon>Cyanobacteriota</taxon>
        <taxon>Cyanophyceae</taxon>
        <taxon>Synechococcales</taxon>
        <taxon>Prochlorococcaceae</taxon>
        <taxon>Prochlorococcus</taxon>
    </lineage>
</organism>
<sequence>MKYLFLLSEKFYGFIEWEWNTLKRLRRLKRKNFFLRGSFALFSLFSILFLIFSPPIAFGMLFGEGLKFSIFFIWIWILNLKFF</sequence>
<reference evidence="3" key="1">
    <citation type="journal article" date="2014" name="Sci. Data">
        <title>Genomes of diverse isolates of the marine cyanobacterium Prochlorococcus.</title>
        <authorList>
            <person name="Biller S."/>
            <person name="Berube P."/>
            <person name="Thompson J."/>
            <person name="Kelly L."/>
            <person name="Roggensack S."/>
            <person name="Awad L."/>
            <person name="Roache-Johnson K."/>
            <person name="Ding H."/>
            <person name="Giovannoni S.J."/>
            <person name="Moore L.R."/>
            <person name="Chisholm S.W."/>
        </authorList>
    </citation>
    <scope>NUCLEOTIDE SEQUENCE [LARGE SCALE GENOMIC DNA]</scope>
    <source>
        <strain evidence="3">MIT 9302</strain>
    </source>
</reference>
<keyword evidence="1" id="KW-1133">Transmembrane helix</keyword>
<feature type="transmembrane region" description="Helical" evidence="1">
    <location>
        <begin position="58"/>
        <end position="78"/>
    </location>
</feature>
<evidence type="ECO:0000256" key="1">
    <source>
        <dbReference type="SAM" id="Phobius"/>
    </source>
</evidence>
<proteinExistence type="predicted"/>
<evidence type="ECO:0000313" key="3">
    <source>
        <dbReference type="Proteomes" id="UP000030445"/>
    </source>
</evidence>
<dbReference type="EMBL" id="JNAM01000011">
    <property type="protein sequence ID" value="KGF96808.1"/>
    <property type="molecule type" value="Genomic_DNA"/>
</dbReference>
<protein>
    <submittedName>
        <fullName evidence="2">Uncharacterized protein</fullName>
    </submittedName>
</protein>
<dbReference type="OrthoDB" id="541354at2"/>
<keyword evidence="1" id="KW-0812">Transmembrane</keyword>
<gene>
    <name evidence="2" type="ORF">EU96_1445</name>
</gene>
<keyword evidence="1" id="KW-0472">Membrane</keyword>
<name>A0A0A2A8R4_PROMR</name>
<comment type="caution">
    <text evidence="2">The sequence shown here is derived from an EMBL/GenBank/DDBJ whole genome shotgun (WGS) entry which is preliminary data.</text>
</comment>
<dbReference type="Proteomes" id="UP000030445">
    <property type="component" value="Unassembled WGS sequence"/>
</dbReference>
<feature type="transmembrane region" description="Helical" evidence="1">
    <location>
        <begin position="33"/>
        <end position="52"/>
    </location>
</feature>
<evidence type="ECO:0000313" key="2">
    <source>
        <dbReference type="EMBL" id="KGF96808.1"/>
    </source>
</evidence>
<dbReference type="AlphaFoldDB" id="A0A0A2A8R4"/>